<evidence type="ECO:0000313" key="2">
    <source>
        <dbReference type="EMBL" id="KAF2972919.1"/>
    </source>
</evidence>
<sequence>MRFTSFIVAGLFAVAASAQSSTTSTDVASTTVSIDPAQSSIASEIEQCLAKCDASDTKCRANCIAVPSPDNQNVNATTSCVAACPQGNGTAADNQAYADCVEGCIGEFYYTTTGTPNLATSNAGNSGSTPSVTNVATTITSGGSTFVTSVPSTATQASDAPASSSSSEGGAAVYGPVGTGLTLFGLLAGFIAL</sequence>
<proteinExistence type="predicted"/>
<organism evidence="2 3">
    <name type="scientific">Xylaria multiplex</name>
    <dbReference type="NCBI Taxonomy" id="323545"/>
    <lineage>
        <taxon>Eukaryota</taxon>
        <taxon>Fungi</taxon>
        <taxon>Dikarya</taxon>
        <taxon>Ascomycota</taxon>
        <taxon>Pezizomycotina</taxon>
        <taxon>Sordariomycetes</taxon>
        <taxon>Xylariomycetidae</taxon>
        <taxon>Xylariales</taxon>
        <taxon>Xylariaceae</taxon>
        <taxon>Xylaria</taxon>
    </lineage>
</organism>
<evidence type="ECO:0000256" key="1">
    <source>
        <dbReference type="SAM" id="SignalP"/>
    </source>
</evidence>
<keyword evidence="1" id="KW-0732">Signal</keyword>
<name>A0A7C8J7X3_9PEZI</name>
<dbReference type="EMBL" id="WUBL01000003">
    <property type="protein sequence ID" value="KAF2972919.1"/>
    <property type="molecule type" value="Genomic_DNA"/>
</dbReference>
<evidence type="ECO:0008006" key="4">
    <source>
        <dbReference type="Google" id="ProtNLM"/>
    </source>
</evidence>
<evidence type="ECO:0000313" key="3">
    <source>
        <dbReference type="Proteomes" id="UP000481858"/>
    </source>
</evidence>
<dbReference type="Proteomes" id="UP000481858">
    <property type="component" value="Unassembled WGS sequence"/>
</dbReference>
<reference evidence="2 3" key="1">
    <citation type="submission" date="2019-12" db="EMBL/GenBank/DDBJ databases">
        <title>Draft genome sequence of the ascomycete Xylaria multiplex DSM 110363.</title>
        <authorList>
            <person name="Buettner E."/>
            <person name="Kellner H."/>
        </authorList>
    </citation>
    <scope>NUCLEOTIDE SEQUENCE [LARGE SCALE GENOMIC DNA]</scope>
    <source>
        <strain evidence="2 3">DSM 110363</strain>
    </source>
</reference>
<accession>A0A7C8J7X3</accession>
<feature type="signal peptide" evidence="1">
    <location>
        <begin position="1"/>
        <end position="18"/>
    </location>
</feature>
<dbReference type="OrthoDB" id="5597238at2759"/>
<dbReference type="InParanoid" id="A0A7C8J7X3"/>
<protein>
    <recommendedName>
        <fullName evidence="4">Extracellular membrane protein CFEM domain-containing protein</fullName>
    </recommendedName>
</protein>
<comment type="caution">
    <text evidence="2">The sequence shown here is derived from an EMBL/GenBank/DDBJ whole genome shotgun (WGS) entry which is preliminary data.</text>
</comment>
<dbReference type="AlphaFoldDB" id="A0A7C8J7X3"/>
<gene>
    <name evidence="2" type="ORF">GQX73_g555</name>
</gene>
<feature type="chain" id="PRO_5028851266" description="Extracellular membrane protein CFEM domain-containing protein" evidence="1">
    <location>
        <begin position="19"/>
        <end position="193"/>
    </location>
</feature>
<keyword evidence="3" id="KW-1185">Reference proteome</keyword>